<dbReference type="EMBL" id="FOGC01000016">
    <property type="protein sequence ID" value="SER24178.1"/>
    <property type="molecule type" value="Genomic_DNA"/>
</dbReference>
<protein>
    <submittedName>
        <fullName evidence="3">Acetyl esterase/lipase</fullName>
    </submittedName>
</protein>
<dbReference type="OrthoDB" id="9771666at2"/>
<sequence>MVAHWIRGLATLIFLPLLAQTSSEKIMLWPTGSGQTRQGPSVVMTTQGKVTQVNAPFLTLYSPKTFNGKTVLIAAGGGYRRIEQAKEALPAAQFLTQHGFRAYILTYRLPNSHWPEGKDVAMKDVRQALTLIHQDNPYLSVLGFSAGAHLLALAINRAEMTPKDDKAPLAVEGMALIYPIVSVEPPFNHSATHRVLAGRHASRQEEAKWSVQHAIHDHSPPLFVVESEDDPIAPPQNGLLLHRAATQHHVPMTWIRYATGGHGFGLGRKGLANSAWPEHYLSWLNQLPAHNCRGN</sequence>
<gene>
    <name evidence="3" type="ORF">SAMN05216522_11633</name>
</gene>
<organism evidence="3 4">
    <name type="scientific">Rosenbergiella nectarea</name>
    <dbReference type="NCBI Taxonomy" id="988801"/>
    <lineage>
        <taxon>Bacteria</taxon>
        <taxon>Pseudomonadati</taxon>
        <taxon>Pseudomonadota</taxon>
        <taxon>Gammaproteobacteria</taxon>
        <taxon>Enterobacterales</taxon>
        <taxon>Erwiniaceae</taxon>
        <taxon>Rosenbergiella</taxon>
    </lineage>
</organism>
<accession>A0A1H9MKN7</accession>
<dbReference type="InterPro" id="IPR050300">
    <property type="entry name" value="GDXG_lipolytic_enzyme"/>
</dbReference>
<evidence type="ECO:0000313" key="4">
    <source>
        <dbReference type="Proteomes" id="UP000242515"/>
    </source>
</evidence>
<dbReference type="PANTHER" id="PTHR48081">
    <property type="entry name" value="AB HYDROLASE SUPERFAMILY PROTEIN C4A8.06C"/>
    <property type="match status" value="1"/>
</dbReference>
<evidence type="ECO:0000313" key="3">
    <source>
        <dbReference type="EMBL" id="SER24178.1"/>
    </source>
</evidence>
<keyword evidence="1" id="KW-0378">Hydrolase</keyword>
<proteinExistence type="predicted"/>
<dbReference type="SUPFAM" id="SSF53474">
    <property type="entry name" value="alpha/beta-Hydrolases"/>
    <property type="match status" value="1"/>
</dbReference>
<dbReference type="STRING" id="988801.SAMN05216522_11633"/>
<dbReference type="PANTHER" id="PTHR48081:SF6">
    <property type="entry name" value="PEPTIDASE S9 PROLYL OLIGOPEPTIDASE CATALYTIC DOMAIN-CONTAINING PROTEIN"/>
    <property type="match status" value="1"/>
</dbReference>
<evidence type="ECO:0000259" key="2">
    <source>
        <dbReference type="Pfam" id="PF20434"/>
    </source>
</evidence>
<evidence type="ECO:0000256" key="1">
    <source>
        <dbReference type="ARBA" id="ARBA00022801"/>
    </source>
</evidence>
<dbReference type="Proteomes" id="UP000242515">
    <property type="component" value="Unassembled WGS sequence"/>
</dbReference>
<name>A0A1H9MKN7_9GAMM</name>
<dbReference type="InterPro" id="IPR029058">
    <property type="entry name" value="AB_hydrolase_fold"/>
</dbReference>
<dbReference type="AlphaFoldDB" id="A0A1H9MKN7"/>
<dbReference type="Gene3D" id="3.40.50.1820">
    <property type="entry name" value="alpha/beta hydrolase"/>
    <property type="match status" value="1"/>
</dbReference>
<feature type="domain" description="BD-FAE-like" evidence="2">
    <location>
        <begin position="59"/>
        <end position="243"/>
    </location>
</feature>
<dbReference type="RefSeq" id="WP_092678241.1">
    <property type="nucleotide sequence ID" value="NZ_FOGC01000016.1"/>
</dbReference>
<dbReference type="InterPro" id="IPR049492">
    <property type="entry name" value="BD-FAE-like_dom"/>
</dbReference>
<keyword evidence="4" id="KW-1185">Reference proteome</keyword>
<dbReference type="Pfam" id="PF20434">
    <property type="entry name" value="BD-FAE"/>
    <property type="match status" value="1"/>
</dbReference>
<dbReference type="GO" id="GO:0016787">
    <property type="term" value="F:hydrolase activity"/>
    <property type="evidence" value="ECO:0007669"/>
    <property type="project" value="UniProtKB-KW"/>
</dbReference>
<reference evidence="4" key="1">
    <citation type="submission" date="2016-10" db="EMBL/GenBank/DDBJ databases">
        <authorList>
            <person name="Varghese N."/>
            <person name="Submissions S."/>
        </authorList>
    </citation>
    <scope>NUCLEOTIDE SEQUENCE [LARGE SCALE GENOMIC DNA]</scope>
    <source>
        <strain evidence="4">8N4</strain>
    </source>
</reference>